<name>A0ACB9S3H2_9MYRT</name>
<reference evidence="2" key="1">
    <citation type="journal article" date="2023" name="Front. Plant Sci.">
        <title>Chromosomal-level genome assembly of Melastoma candidum provides insights into trichome evolution.</title>
        <authorList>
            <person name="Zhong Y."/>
            <person name="Wu W."/>
            <person name="Sun C."/>
            <person name="Zou P."/>
            <person name="Liu Y."/>
            <person name="Dai S."/>
            <person name="Zhou R."/>
        </authorList>
    </citation>
    <scope>NUCLEOTIDE SEQUENCE [LARGE SCALE GENOMIC DNA]</scope>
</reference>
<dbReference type="Proteomes" id="UP001057402">
    <property type="component" value="Chromosome 2"/>
</dbReference>
<accession>A0ACB9S3H2</accession>
<organism evidence="1 2">
    <name type="scientific">Melastoma candidum</name>
    <dbReference type="NCBI Taxonomy" id="119954"/>
    <lineage>
        <taxon>Eukaryota</taxon>
        <taxon>Viridiplantae</taxon>
        <taxon>Streptophyta</taxon>
        <taxon>Embryophyta</taxon>
        <taxon>Tracheophyta</taxon>
        <taxon>Spermatophyta</taxon>
        <taxon>Magnoliopsida</taxon>
        <taxon>eudicotyledons</taxon>
        <taxon>Gunneridae</taxon>
        <taxon>Pentapetalae</taxon>
        <taxon>rosids</taxon>
        <taxon>malvids</taxon>
        <taxon>Myrtales</taxon>
        <taxon>Melastomataceae</taxon>
        <taxon>Melastomatoideae</taxon>
        <taxon>Melastomateae</taxon>
        <taxon>Melastoma</taxon>
    </lineage>
</organism>
<comment type="caution">
    <text evidence="1">The sequence shown here is derived from an EMBL/GenBank/DDBJ whole genome shotgun (WGS) entry which is preliminary data.</text>
</comment>
<keyword evidence="2" id="KW-1185">Reference proteome</keyword>
<proteinExistence type="predicted"/>
<evidence type="ECO:0000313" key="2">
    <source>
        <dbReference type="Proteomes" id="UP001057402"/>
    </source>
</evidence>
<dbReference type="EMBL" id="CM042881">
    <property type="protein sequence ID" value="KAI4385767.1"/>
    <property type="molecule type" value="Genomic_DNA"/>
</dbReference>
<sequence length="127" mass="13946">MHGWALPFDAVYNVEGSTFGVLNPKLLFQVVSRPILTFSNAICGATDSGSQSWHVLQWMRRSCEKSSWKDGRGGILQRQPGRAEGDRQRQRAARCGPSNRRKDGLGHFLLGRASYSFGPVKPAAAAT</sequence>
<gene>
    <name evidence="1" type="ORF">MLD38_003760</name>
</gene>
<evidence type="ECO:0000313" key="1">
    <source>
        <dbReference type="EMBL" id="KAI4385767.1"/>
    </source>
</evidence>
<protein>
    <submittedName>
        <fullName evidence="1">Uncharacterized protein</fullName>
    </submittedName>
</protein>